<dbReference type="GO" id="GO:0005737">
    <property type="term" value="C:cytoplasm"/>
    <property type="evidence" value="ECO:0007669"/>
    <property type="project" value="TreeGrafter"/>
</dbReference>
<dbReference type="PROSITE" id="PS51257">
    <property type="entry name" value="PROKAR_LIPOPROTEIN"/>
    <property type="match status" value="1"/>
</dbReference>
<protein>
    <submittedName>
        <fullName evidence="5">Sulfatase</fullName>
    </submittedName>
</protein>
<dbReference type="Pfam" id="PF00884">
    <property type="entry name" value="Sulfatase"/>
    <property type="match status" value="1"/>
</dbReference>
<organism evidence="5 6">
    <name type="scientific">Seonamhaeicola maritimus</name>
    <dbReference type="NCBI Taxonomy" id="2591822"/>
    <lineage>
        <taxon>Bacteria</taxon>
        <taxon>Pseudomonadati</taxon>
        <taxon>Bacteroidota</taxon>
        <taxon>Flavobacteriia</taxon>
        <taxon>Flavobacteriales</taxon>
        <taxon>Flavobacteriaceae</taxon>
    </lineage>
</organism>
<dbReference type="PANTHER" id="PTHR45953">
    <property type="entry name" value="IDURONATE 2-SULFATASE"/>
    <property type="match status" value="1"/>
</dbReference>
<dbReference type="InterPro" id="IPR017850">
    <property type="entry name" value="Alkaline_phosphatase_core_sf"/>
</dbReference>
<accession>A0A5C7GL99</accession>
<keyword evidence="1" id="KW-0479">Metal-binding</keyword>
<evidence type="ECO:0000259" key="4">
    <source>
        <dbReference type="Pfam" id="PF00884"/>
    </source>
</evidence>
<dbReference type="GO" id="GO:0008484">
    <property type="term" value="F:sulfuric ester hydrolase activity"/>
    <property type="evidence" value="ECO:0007669"/>
    <property type="project" value="TreeGrafter"/>
</dbReference>
<dbReference type="EMBL" id="VRKQ01000008">
    <property type="protein sequence ID" value="TXG39083.1"/>
    <property type="molecule type" value="Genomic_DNA"/>
</dbReference>
<keyword evidence="2" id="KW-0378">Hydrolase</keyword>
<sequence>MKLSLKLFLFLNIIITVSSCNSQDETRRPNIIFLMADDQASYTLGCYGNEDVKTPNIDKLSSMGVTFDHNYATTAICMASRATVMTGLLEYRTGTNFLHGPMKQETWDQSYPVLLRQAGYTTAFAGKFGFEIQKETEENAIMPEADFDAWAGGSAQTSYDTKKNKALLKYAEKYPHSTLAYGAFGSDFIKSSVQKNEPFCLSISFKAPHRPTTPDPRFNAVYKGKTFEKPGNYGREFGEHFSKQSKQGRQYPRFFDWHYNDKYDQVMATYNQQIYGIDQAVGMIIETLKKTGADKNTVIIYTSDNGFFCGSHGYGSKVLPYEESSKVPLIIYDPRHPNSNKGFRSKALTGNIDIAPTILSLAGLNSKEKIDGKNIMPLYNNPNEEIHNTMALINVWGPSETHSLSIVSKNYKYIYWGFADEGYAATEELYHLKNDPLELENVADSPKHKEYLINLQNDYDERVKSWKAKAVNYNNYRRYSALFDRSITWNEKKSFVYDLEENYKKKH</sequence>
<feature type="chain" id="PRO_5022780590" evidence="3">
    <location>
        <begin position="23"/>
        <end position="507"/>
    </location>
</feature>
<keyword evidence="3" id="KW-0732">Signal</keyword>
<evidence type="ECO:0000256" key="3">
    <source>
        <dbReference type="SAM" id="SignalP"/>
    </source>
</evidence>
<evidence type="ECO:0000256" key="2">
    <source>
        <dbReference type="ARBA" id="ARBA00022801"/>
    </source>
</evidence>
<proteinExistence type="predicted"/>
<dbReference type="PANTHER" id="PTHR45953:SF1">
    <property type="entry name" value="IDURONATE 2-SULFATASE"/>
    <property type="match status" value="1"/>
</dbReference>
<dbReference type="AlphaFoldDB" id="A0A5C7GL99"/>
<dbReference type="InterPro" id="IPR000917">
    <property type="entry name" value="Sulfatase_N"/>
</dbReference>
<evidence type="ECO:0000313" key="5">
    <source>
        <dbReference type="EMBL" id="TXG39083.1"/>
    </source>
</evidence>
<name>A0A5C7GL99_9FLAO</name>
<dbReference type="OrthoDB" id="9789742at2"/>
<dbReference type="SUPFAM" id="SSF53649">
    <property type="entry name" value="Alkaline phosphatase-like"/>
    <property type="match status" value="1"/>
</dbReference>
<dbReference type="RefSeq" id="WP_147766562.1">
    <property type="nucleotide sequence ID" value="NZ_VRKQ01000008.1"/>
</dbReference>
<keyword evidence="6" id="KW-1185">Reference proteome</keyword>
<comment type="caution">
    <text evidence="5">The sequence shown here is derived from an EMBL/GenBank/DDBJ whole genome shotgun (WGS) entry which is preliminary data.</text>
</comment>
<feature type="signal peptide" evidence="3">
    <location>
        <begin position="1"/>
        <end position="22"/>
    </location>
</feature>
<evidence type="ECO:0000313" key="6">
    <source>
        <dbReference type="Proteomes" id="UP000321080"/>
    </source>
</evidence>
<reference evidence="5 6" key="1">
    <citation type="submission" date="2019-08" db="EMBL/GenBank/DDBJ databases">
        <title>Seonamhaeicola sediminis sp. nov., isolated from marine sediment.</title>
        <authorList>
            <person name="Cao W.R."/>
        </authorList>
    </citation>
    <scope>NUCLEOTIDE SEQUENCE [LARGE SCALE GENOMIC DNA]</scope>
    <source>
        <strain evidence="5 6">1505</strain>
    </source>
</reference>
<dbReference type="Gene3D" id="3.40.720.10">
    <property type="entry name" value="Alkaline Phosphatase, subunit A"/>
    <property type="match status" value="1"/>
</dbReference>
<dbReference type="Proteomes" id="UP000321080">
    <property type="component" value="Unassembled WGS sequence"/>
</dbReference>
<evidence type="ECO:0000256" key="1">
    <source>
        <dbReference type="ARBA" id="ARBA00022723"/>
    </source>
</evidence>
<dbReference type="GO" id="GO:0046872">
    <property type="term" value="F:metal ion binding"/>
    <property type="evidence" value="ECO:0007669"/>
    <property type="project" value="UniProtKB-KW"/>
</dbReference>
<feature type="domain" description="Sulfatase N-terminal" evidence="4">
    <location>
        <begin position="29"/>
        <end position="363"/>
    </location>
</feature>
<dbReference type="CDD" id="cd16031">
    <property type="entry name" value="G6S_like"/>
    <property type="match status" value="1"/>
</dbReference>
<gene>
    <name evidence="5" type="ORF">FUA22_04170</name>
</gene>